<evidence type="ECO:0000256" key="3">
    <source>
        <dbReference type="ARBA" id="ARBA00022679"/>
    </source>
</evidence>
<evidence type="ECO:0000256" key="6">
    <source>
        <dbReference type="ARBA" id="ARBA00022840"/>
    </source>
</evidence>
<dbReference type="Gene3D" id="3.40.1190.20">
    <property type="match status" value="1"/>
</dbReference>
<protein>
    <recommendedName>
        <fullName evidence="2">hydroxymethylpyrimidine kinase</fullName>
        <ecNumber evidence="2">2.7.1.49</ecNumber>
    </recommendedName>
</protein>
<evidence type="ECO:0000256" key="4">
    <source>
        <dbReference type="ARBA" id="ARBA00022741"/>
    </source>
</evidence>
<dbReference type="InterPro" id="IPR013749">
    <property type="entry name" value="PM/HMP-P_kinase-1"/>
</dbReference>
<keyword evidence="9" id="KW-1185">Reference proteome</keyword>
<dbReference type="GO" id="GO:0008902">
    <property type="term" value="F:hydroxymethylpyrimidine kinase activity"/>
    <property type="evidence" value="ECO:0007669"/>
    <property type="project" value="UniProtKB-EC"/>
</dbReference>
<evidence type="ECO:0000256" key="2">
    <source>
        <dbReference type="ARBA" id="ARBA00012135"/>
    </source>
</evidence>
<keyword evidence="4" id="KW-0547">Nucleotide-binding</keyword>
<evidence type="ECO:0000313" key="9">
    <source>
        <dbReference type="Proteomes" id="UP001139000"/>
    </source>
</evidence>
<keyword evidence="5 8" id="KW-0418">Kinase</keyword>
<dbReference type="SUPFAM" id="SSF53613">
    <property type="entry name" value="Ribokinase-like"/>
    <property type="match status" value="1"/>
</dbReference>
<gene>
    <name evidence="8" type="primary">thiD</name>
    <name evidence="8" type="ORF">LXM26_06145</name>
</gene>
<evidence type="ECO:0000259" key="7">
    <source>
        <dbReference type="Pfam" id="PF08543"/>
    </source>
</evidence>
<dbReference type="CDD" id="cd01169">
    <property type="entry name" value="HMPP_kinase"/>
    <property type="match status" value="1"/>
</dbReference>
<dbReference type="GO" id="GO:0008972">
    <property type="term" value="F:phosphomethylpyrimidine kinase activity"/>
    <property type="evidence" value="ECO:0007669"/>
    <property type="project" value="InterPro"/>
</dbReference>
<dbReference type="EC" id="2.7.1.49" evidence="2"/>
<dbReference type="Proteomes" id="UP001139000">
    <property type="component" value="Unassembled WGS sequence"/>
</dbReference>
<evidence type="ECO:0000256" key="1">
    <source>
        <dbReference type="ARBA" id="ARBA00004948"/>
    </source>
</evidence>
<dbReference type="GO" id="GO:0009228">
    <property type="term" value="P:thiamine biosynthetic process"/>
    <property type="evidence" value="ECO:0007669"/>
    <property type="project" value="InterPro"/>
</dbReference>
<proteinExistence type="predicted"/>
<dbReference type="NCBIfam" id="TIGR00097">
    <property type="entry name" value="HMP-P_kinase"/>
    <property type="match status" value="1"/>
</dbReference>
<feature type="domain" description="Pyridoxamine kinase/Phosphomethylpyrimidine kinase" evidence="7">
    <location>
        <begin position="14"/>
        <end position="261"/>
    </location>
</feature>
<sequence>MNRYPTILTIAGSDSVGGAGIQADLKTIGALGGYGTSAITALTAQNTLEVRAVFPVPADFLKEQLLAVLEDIQVDAVKIGMIGTVENALIIADIIAQFNPKFVVIDPVLTSTSGTKLATTEMISVFWERLFPIADLVTPNMDEAKLLLPTEIGSLETMKKAASEMVTKGCKAVLLKGGHMVSEKLFDVLVQKTQEVLVFESDFIPSQNLHGTGCTLSSAIATFMAHGNSLPEAIIFAKEYISAAIEAGKDVKTGNGNGPLNHFFDPVPLRAML</sequence>
<dbReference type="GO" id="GO:0005829">
    <property type="term" value="C:cytosol"/>
    <property type="evidence" value="ECO:0007669"/>
    <property type="project" value="TreeGrafter"/>
</dbReference>
<dbReference type="PANTHER" id="PTHR20858:SF17">
    <property type="entry name" value="HYDROXYMETHYLPYRIMIDINE_PHOSPHOMETHYLPYRIMIDINE KINASE THI20-RELATED"/>
    <property type="match status" value="1"/>
</dbReference>
<organism evidence="8 9">
    <name type="scientific">Dyadobacter chenwenxiniae</name>
    <dbReference type="NCBI Taxonomy" id="2906456"/>
    <lineage>
        <taxon>Bacteria</taxon>
        <taxon>Pseudomonadati</taxon>
        <taxon>Bacteroidota</taxon>
        <taxon>Cytophagia</taxon>
        <taxon>Cytophagales</taxon>
        <taxon>Spirosomataceae</taxon>
        <taxon>Dyadobacter</taxon>
    </lineage>
</organism>
<dbReference type="Pfam" id="PF08543">
    <property type="entry name" value="Phos_pyr_kin"/>
    <property type="match status" value="1"/>
</dbReference>
<keyword evidence="3 8" id="KW-0808">Transferase</keyword>
<comment type="pathway">
    <text evidence="1">Cofactor biosynthesis; thiamine diphosphate biosynthesis.</text>
</comment>
<accession>A0A9X1PH73</accession>
<dbReference type="InterPro" id="IPR004399">
    <property type="entry name" value="HMP/HMP-P_kinase_dom"/>
</dbReference>
<dbReference type="AlphaFoldDB" id="A0A9X1PH73"/>
<reference evidence="8" key="1">
    <citation type="submission" date="2021-12" db="EMBL/GenBank/DDBJ databases">
        <title>Novel species in genus Dyadobacter.</title>
        <authorList>
            <person name="Ma C."/>
        </authorList>
    </citation>
    <scope>NUCLEOTIDE SEQUENCE</scope>
    <source>
        <strain evidence="8">LJ419</strain>
    </source>
</reference>
<evidence type="ECO:0000256" key="5">
    <source>
        <dbReference type="ARBA" id="ARBA00022777"/>
    </source>
</evidence>
<dbReference type="FunFam" id="3.40.1190.20:FF:000003">
    <property type="entry name" value="Phosphomethylpyrimidine kinase ThiD"/>
    <property type="match status" value="1"/>
</dbReference>
<dbReference type="InterPro" id="IPR029056">
    <property type="entry name" value="Ribokinase-like"/>
</dbReference>
<comment type="caution">
    <text evidence="8">The sequence shown here is derived from an EMBL/GenBank/DDBJ whole genome shotgun (WGS) entry which is preliminary data.</text>
</comment>
<name>A0A9X1PH73_9BACT</name>
<keyword evidence="6" id="KW-0067">ATP-binding</keyword>
<dbReference type="EMBL" id="JAJTTC010000001">
    <property type="protein sequence ID" value="MCF0061065.1"/>
    <property type="molecule type" value="Genomic_DNA"/>
</dbReference>
<dbReference type="GO" id="GO:0005524">
    <property type="term" value="F:ATP binding"/>
    <property type="evidence" value="ECO:0007669"/>
    <property type="project" value="UniProtKB-KW"/>
</dbReference>
<evidence type="ECO:0000313" key="8">
    <source>
        <dbReference type="EMBL" id="MCF0061065.1"/>
    </source>
</evidence>
<dbReference type="PANTHER" id="PTHR20858">
    <property type="entry name" value="PHOSPHOMETHYLPYRIMIDINE KINASE"/>
    <property type="match status" value="1"/>
</dbReference>
<dbReference type="RefSeq" id="WP_234654161.1">
    <property type="nucleotide sequence ID" value="NZ_CP094997.1"/>
</dbReference>